<dbReference type="InterPro" id="IPR006674">
    <property type="entry name" value="HD_domain"/>
</dbReference>
<protein>
    <submittedName>
        <fullName evidence="2">Metal dependent phosphohydrolase</fullName>
    </submittedName>
</protein>
<sequence length="553" mass="64077">MIGYQYEMTEVYTPLTTPYEAHQSESLFSLFMPFNAQVRDPIYGYIDYVKGFEDEVIDSWVLQRLRYIYQLQVAHMIYPGATHSRFSHSLGVMYSSYKYTSFLIRSTIASNISGSYKKELAAHQKELIYASRLLGLLHDIGHGPFSHAFDRYVYKSKDFLEYRVGNHEVMGYLLYRDVLRDIIEKTLMRERERIQVDPELLIRILDEGLKPPKGMREFTDLYVNGLLKDSDFYDPRTVEGLNNIVRLVVRDYVYTSDIMDYLRRDSYFTGVPVGEINDEWIIRNSYIVEKDNTLIPAISTKALDEIARLFDARKIMYKNVYLHPVNQAFIETVGLLLQCVKSDIIEILSRIIEKGDAIAYLALTDHYMYSLFKKLLVESPGKLECENKELARNALESLFIKRKPLWKMVKRISIDLRKAGHLYGRFGDALQRHIEEDIYGEISSWLRDKNIGPDDLKIIFDKIDVYPSAGAEVLKTIEVVELKDGRVIEAYSKSLEEFARESGLIPEALITVYVSRLKYNELSGEELRKISEIAARIIEDAVKGTFNEAPETS</sequence>
<proteinExistence type="predicted"/>
<dbReference type="KEGG" id="dka:DKAM_0605"/>
<reference evidence="2 3" key="1">
    <citation type="journal article" date="2009" name="J. Bacteriol.">
        <title>Complete genome sequence of the anaerobic, protein-degrading hyperthermophilic crenarchaeon Desulfurococcus kamchatkensis.</title>
        <authorList>
            <person name="Ravin N.V."/>
            <person name="Mardanov A.V."/>
            <person name="Beletsky A.V."/>
            <person name="Kublanov I.V."/>
            <person name="Kolganova T.V."/>
            <person name="Lebedinsky A.V."/>
            <person name="Chernyh N.A."/>
            <person name="Bonch-Osmolovskaya E.A."/>
            <person name="Skryabin K.G."/>
        </authorList>
    </citation>
    <scope>NUCLEOTIDE SEQUENCE [LARGE SCALE GENOMIC DNA]</scope>
    <source>
        <strain evidence="3">DSM 18924 / JCM 16383 / VKM B-2413 / 1221n</strain>
    </source>
</reference>
<dbReference type="GO" id="GO:0006203">
    <property type="term" value="P:dGTP catabolic process"/>
    <property type="evidence" value="ECO:0007669"/>
    <property type="project" value="TreeGrafter"/>
</dbReference>
<dbReference type="InterPro" id="IPR050135">
    <property type="entry name" value="dGTPase-like"/>
</dbReference>
<dbReference type="EMBL" id="CP001140">
    <property type="protein sequence ID" value="ACL10931.1"/>
    <property type="molecule type" value="Genomic_DNA"/>
</dbReference>
<dbReference type="PANTHER" id="PTHR11373">
    <property type="entry name" value="DEOXYNUCLEOSIDE TRIPHOSPHATE TRIPHOSPHOHYDROLASE"/>
    <property type="match status" value="1"/>
</dbReference>
<dbReference type="Proteomes" id="UP000006903">
    <property type="component" value="Chromosome"/>
</dbReference>
<evidence type="ECO:0000313" key="2">
    <source>
        <dbReference type="EMBL" id="ACL10931.1"/>
    </source>
</evidence>
<gene>
    <name evidence="2" type="ordered locus">DKAM_0605</name>
</gene>
<dbReference type="GO" id="GO:0008832">
    <property type="term" value="F:dGTPase activity"/>
    <property type="evidence" value="ECO:0007669"/>
    <property type="project" value="TreeGrafter"/>
</dbReference>
<name>B8D4A0_DESA1</name>
<dbReference type="PANTHER" id="PTHR11373:SF4">
    <property type="entry name" value="DEOXYNUCLEOSIDE TRIPHOSPHATE TRIPHOSPHOHYDROLASE SAMHD1"/>
    <property type="match status" value="1"/>
</dbReference>
<keyword evidence="2" id="KW-0378">Hydrolase</keyword>
<dbReference type="SUPFAM" id="SSF109604">
    <property type="entry name" value="HD-domain/PDEase-like"/>
    <property type="match status" value="1"/>
</dbReference>
<evidence type="ECO:0000259" key="1">
    <source>
        <dbReference type="SMART" id="SM00471"/>
    </source>
</evidence>
<evidence type="ECO:0000313" key="3">
    <source>
        <dbReference type="Proteomes" id="UP000006903"/>
    </source>
</evidence>
<dbReference type="InterPro" id="IPR003607">
    <property type="entry name" value="HD/PDEase_dom"/>
</dbReference>
<dbReference type="AlphaFoldDB" id="B8D4A0"/>
<dbReference type="SMART" id="SM00471">
    <property type="entry name" value="HDc"/>
    <property type="match status" value="1"/>
</dbReference>
<organism evidence="2 3">
    <name type="scientific">Desulfurococcus amylolyticus (strain DSM 18924 / JCM 16383 / VKM B-2413 / 1221n)</name>
    <name type="common">Desulfurococcus kamchatkensis</name>
    <dbReference type="NCBI Taxonomy" id="490899"/>
    <lineage>
        <taxon>Archaea</taxon>
        <taxon>Thermoproteota</taxon>
        <taxon>Thermoprotei</taxon>
        <taxon>Desulfurococcales</taxon>
        <taxon>Desulfurococcaceae</taxon>
        <taxon>Desulfurococcus</taxon>
    </lineage>
</organism>
<dbReference type="Pfam" id="PF01966">
    <property type="entry name" value="HD"/>
    <property type="match status" value="1"/>
</dbReference>
<dbReference type="HOGENOM" id="CLU_026821_3_2_2"/>
<dbReference type="eggNOG" id="arCOG04430">
    <property type="taxonomic scope" value="Archaea"/>
</dbReference>
<accession>B8D4A0</accession>
<dbReference type="Gene3D" id="1.10.3210.10">
    <property type="entry name" value="Hypothetical protein af1432"/>
    <property type="match status" value="1"/>
</dbReference>
<dbReference type="STRING" id="490899.DKAM_0605"/>
<dbReference type="CDD" id="cd00077">
    <property type="entry name" value="HDc"/>
    <property type="match status" value="1"/>
</dbReference>
<feature type="domain" description="HD/PDEase" evidence="1">
    <location>
        <begin position="81"/>
        <end position="271"/>
    </location>
</feature>